<evidence type="ECO:0000313" key="2">
    <source>
        <dbReference type="Proteomes" id="UP000091956"/>
    </source>
</evidence>
<proteinExistence type="predicted"/>
<keyword evidence="2" id="KW-1185">Reference proteome</keyword>
<reference evidence="1 2" key="1">
    <citation type="submission" date="2016-03" db="EMBL/GenBank/DDBJ databases">
        <title>Comparative genomics of Pseudogymnoascus destructans, the fungus causing white-nose syndrome of bats.</title>
        <authorList>
            <person name="Palmer J.M."/>
            <person name="Drees K.P."/>
            <person name="Foster J.T."/>
            <person name="Lindner D.L."/>
        </authorList>
    </citation>
    <scope>NUCLEOTIDE SEQUENCE [LARGE SCALE GENOMIC DNA]</scope>
    <source>
        <strain evidence="1 2">UAMH 10579</strain>
    </source>
</reference>
<dbReference type="STRING" id="342668.A0A1B8GKQ7"/>
<evidence type="ECO:0000313" key="1">
    <source>
        <dbReference type="EMBL" id="OBT96346.1"/>
    </source>
</evidence>
<gene>
    <name evidence="1" type="ORF">VE01_05777</name>
</gene>
<protein>
    <submittedName>
        <fullName evidence="1">Uncharacterized protein</fullName>
    </submittedName>
</protein>
<name>A0A1B8GKQ7_9PEZI</name>
<sequence>MASDTELSSIVETKTLPLTANVARILLLLRSLQRGRHNLDDPWIVLPLQLHEYDDLLILRDEQGTPNPAKGSGLRLMLRDFAPRGLLESVDPDASLLINSAKLCKFLGEVEDSERIRAQGPMFTPREMNLIMEERCERTPEPVYEEDGFVFGEEELSVHARFLDTPVDTGKVVEGYK</sequence>
<accession>A0A1B8GKQ7</accession>
<reference evidence="2" key="2">
    <citation type="journal article" date="2018" name="Nat. Commun.">
        <title>Extreme sensitivity to ultraviolet light in the fungal pathogen causing white-nose syndrome of bats.</title>
        <authorList>
            <person name="Palmer J.M."/>
            <person name="Drees K.P."/>
            <person name="Foster J.T."/>
            <person name="Lindner D.L."/>
        </authorList>
    </citation>
    <scope>NUCLEOTIDE SEQUENCE [LARGE SCALE GENOMIC DNA]</scope>
    <source>
        <strain evidence="2">UAMH 10579</strain>
    </source>
</reference>
<dbReference type="GeneID" id="28839163"/>
<dbReference type="OrthoDB" id="3485856at2759"/>
<dbReference type="EMBL" id="KV460229">
    <property type="protein sequence ID" value="OBT96346.1"/>
    <property type="molecule type" value="Genomic_DNA"/>
</dbReference>
<organism evidence="1 2">
    <name type="scientific">Pseudogymnoascus verrucosus</name>
    <dbReference type="NCBI Taxonomy" id="342668"/>
    <lineage>
        <taxon>Eukaryota</taxon>
        <taxon>Fungi</taxon>
        <taxon>Dikarya</taxon>
        <taxon>Ascomycota</taxon>
        <taxon>Pezizomycotina</taxon>
        <taxon>Leotiomycetes</taxon>
        <taxon>Thelebolales</taxon>
        <taxon>Thelebolaceae</taxon>
        <taxon>Pseudogymnoascus</taxon>
    </lineage>
</organism>
<dbReference type="Proteomes" id="UP000091956">
    <property type="component" value="Unassembled WGS sequence"/>
</dbReference>
<dbReference type="AlphaFoldDB" id="A0A1B8GKQ7"/>
<dbReference type="RefSeq" id="XP_018130079.1">
    <property type="nucleotide sequence ID" value="XM_018275237.1"/>
</dbReference>